<dbReference type="EMBL" id="JBHUFV010000060">
    <property type="protein sequence ID" value="MFD1937449.1"/>
    <property type="molecule type" value="Genomic_DNA"/>
</dbReference>
<comment type="caution">
    <text evidence="2">The sequence shown here is derived from an EMBL/GenBank/DDBJ whole genome shotgun (WGS) entry which is preliminary data.</text>
</comment>
<reference evidence="3" key="1">
    <citation type="journal article" date="2019" name="Int. J. Syst. Evol. Microbiol.">
        <title>The Global Catalogue of Microorganisms (GCM) 10K type strain sequencing project: providing services to taxonomists for standard genome sequencing and annotation.</title>
        <authorList>
            <consortium name="The Broad Institute Genomics Platform"/>
            <consortium name="The Broad Institute Genome Sequencing Center for Infectious Disease"/>
            <person name="Wu L."/>
            <person name="Ma J."/>
        </authorList>
    </citation>
    <scope>NUCLEOTIDE SEQUENCE [LARGE SCALE GENOMIC DNA]</scope>
    <source>
        <strain evidence="3">ICMP 6774ER</strain>
    </source>
</reference>
<proteinExistence type="predicted"/>
<feature type="region of interest" description="Disordered" evidence="1">
    <location>
        <begin position="1"/>
        <end position="55"/>
    </location>
</feature>
<name>A0ABW4T871_9ACTN</name>
<organism evidence="2 3">
    <name type="scientific">Nonomuraea mangrovi</name>
    <dbReference type="NCBI Taxonomy" id="2316207"/>
    <lineage>
        <taxon>Bacteria</taxon>
        <taxon>Bacillati</taxon>
        <taxon>Actinomycetota</taxon>
        <taxon>Actinomycetes</taxon>
        <taxon>Streptosporangiales</taxon>
        <taxon>Streptosporangiaceae</taxon>
        <taxon>Nonomuraea</taxon>
    </lineage>
</organism>
<accession>A0ABW4T871</accession>
<evidence type="ECO:0000313" key="2">
    <source>
        <dbReference type="EMBL" id="MFD1937449.1"/>
    </source>
</evidence>
<evidence type="ECO:0008006" key="4">
    <source>
        <dbReference type="Google" id="ProtNLM"/>
    </source>
</evidence>
<feature type="compositionally biased region" description="Basic and acidic residues" evidence="1">
    <location>
        <begin position="34"/>
        <end position="43"/>
    </location>
</feature>
<dbReference type="Proteomes" id="UP001597368">
    <property type="component" value="Unassembled WGS sequence"/>
</dbReference>
<evidence type="ECO:0000256" key="1">
    <source>
        <dbReference type="SAM" id="MobiDB-lite"/>
    </source>
</evidence>
<sequence>MTNLVLGGTGKTGRRVVKKLESLGPPDRVGSPGREPRDSRPYAEESAATGVWGRR</sequence>
<gene>
    <name evidence="2" type="ORF">ACFSKW_38870</name>
</gene>
<protein>
    <recommendedName>
        <fullName evidence="4">NAD(P)-binding domain-containing protein</fullName>
    </recommendedName>
</protein>
<evidence type="ECO:0000313" key="3">
    <source>
        <dbReference type="Proteomes" id="UP001597368"/>
    </source>
</evidence>
<dbReference type="RefSeq" id="WP_379578639.1">
    <property type="nucleotide sequence ID" value="NZ_JBHUFV010000060.1"/>
</dbReference>
<keyword evidence="3" id="KW-1185">Reference proteome</keyword>